<evidence type="ECO:0000313" key="2">
    <source>
        <dbReference type="EMBL" id="CRZ07466.1"/>
    </source>
</evidence>
<feature type="non-terminal residue" evidence="2">
    <location>
        <position position="1"/>
    </location>
</feature>
<dbReference type="EMBL" id="HACM01007024">
    <property type="protein sequence ID" value="CRZ07466.1"/>
    <property type="molecule type" value="Transcribed_RNA"/>
</dbReference>
<dbReference type="AlphaFoldDB" id="A0A0H5R0F4"/>
<accession>A0A0H5R0F4</accession>
<evidence type="ECO:0000256" key="1">
    <source>
        <dbReference type="SAM" id="MobiDB-lite"/>
    </source>
</evidence>
<feature type="non-terminal residue" evidence="2">
    <location>
        <position position="108"/>
    </location>
</feature>
<feature type="compositionally biased region" description="Basic and acidic residues" evidence="1">
    <location>
        <begin position="83"/>
        <end position="97"/>
    </location>
</feature>
<reference evidence="2" key="1">
    <citation type="submission" date="2015-04" db="EMBL/GenBank/DDBJ databases">
        <title>The genome sequence of the plant pathogenic Rhizarian Plasmodiophora brassicae reveals insights in its biotrophic life cycle and the origin of chitin synthesis.</title>
        <authorList>
            <person name="Schwelm A."/>
            <person name="Fogelqvist J."/>
            <person name="Knaust A."/>
            <person name="Julke S."/>
            <person name="Lilja T."/>
            <person name="Dhandapani V."/>
            <person name="Bonilla-Rosso G."/>
            <person name="Karlsson M."/>
            <person name="Shevchenko A."/>
            <person name="Choi S.R."/>
            <person name="Kim H.G."/>
            <person name="Park J.Y."/>
            <person name="Lim Y.P."/>
            <person name="Ludwig-Muller J."/>
            <person name="Dixelius C."/>
        </authorList>
    </citation>
    <scope>NUCLEOTIDE SEQUENCE</scope>
    <source>
        <tissue evidence="2">Potato root galls</tissue>
    </source>
</reference>
<sequence>EDDYAPHGPWPSVRRQRRIGHRRNRLIVTDAIWSWKLIGLSRLTGPWRVLSRHSNALDTYRLRHLNTGREASFNVDQMVTVRGNHEETGDNHRRNQDEAASVDDNNAG</sequence>
<feature type="region of interest" description="Disordered" evidence="1">
    <location>
        <begin position="82"/>
        <end position="108"/>
    </location>
</feature>
<proteinExistence type="predicted"/>
<organism evidence="2">
    <name type="scientific">Spongospora subterranea</name>
    <dbReference type="NCBI Taxonomy" id="70186"/>
    <lineage>
        <taxon>Eukaryota</taxon>
        <taxon>Sar</taxon>
        <taxon>Rhizaria</taxon>
        <taxon>Endomyxa</taxon>
        <taxon>Phytomyxea</taxon>
        <taxon>Plasmodiophorida</taxon>
        <taxon>Plasmodiophoridae</taxon>
        <taxon>Spongospora</taxon>
    </lineage>
</organism>
<protein>
    <submittedName>
        <fullName evidence="2">Uncharacterized protein</fullName>
    </submittedName>
</protein>
<name>A0A0H5R0F4_9EUKA</name>